<gene>
    <name evidence="2" type="ORF">AAA073_02935</name>
</gene>
<keyword evidence="1" id="KW-1133">Transmembrane helix</keyword>
<organism evidence="2 3">
    <name type="scientific">Peptoniphilus senegalensis</name>
    <dbReference type="NCBI Taxonomy" id="1465757"/>
    <lineage>
        <taxon>Bacteria</taxon>
        <taxon>Bacillati</taxon>
        <taxon>Bacillota</taxon>
        <taxon>Tissierellia</taxon>
        <taxon>Tissierellales</taxon>
        <taxon>Peptoniphilaceae</taxon>
        <taxon>Peptoniphilus</taxon>
    </lineage>
</organism>
<keyword evidence="3" id="KW-1185">Reference proteome</keyword>
<dbReference type="Proteomes" id="UP001491691">
    <property type="component" value="Unassembled WGS sequence"/>
</dbReference>
<keyword evidence="1" id="KW-0472">Membrane</keyword>
<protein>
    <submittedName>
        <fullName evidence="2">Uncharacterized protein</fullName>
    </submittedName>
</protein>
<proteinExistence type="predicted"/>
<evidence type="ECO:0000256" key="1">
    <source>
        <dbReference type="SAM" id="Phobius"/>
    </source>
</evidence>
<keyword evidence="1" id="KW-0812">Transmembrane</keyword>
<reference evidence="2 3" key="1">
    <citation type="submission" date="2024-04" db="EMBL/GenBank/DDBJ databases">
        <title>Human intestinal bacterial collection.</title>
        <authorList>
            <person name="Pauvert C."/>
            <person name="Hitch T.C.A."/>
            <person name="Clavel T."/>
        </authorList>
    </citation>
    <scope>NUCLEOTIDE SEQUENCE [LARGE SCALE GENOMIC DNA]</scope>
    <source>
        <strain evidence="2 3">CLA-SR-H019</strain>
    </source>
</reference>
<evidence type="ECO:0000313" key="3">
    <source>
        <dbReference type="Proteomes" id="UP001491691"/>
    </source>
</evidence>
<name>A0ABV1IZQ6_9FIRM</name>
<comment type="caution">
    <text evidence="2">The sequence shown here is derived from an EMBL/GenBank/DDBJ whole genome shotgun (WGS) entry which is preliminary data.</text>
</comment>
<dbReference type="EMBL" id="JBBNPP010000003">
    <property type="protein sequence ID" value="MEQ3346390.1"/>
    <property type="molecule type" value="Genomic_DNA"/>
</dbReference>
<feature type="transmembrane region" description="Helical" evidence="1">
    <location>
        <begin position="70"/>
        <end position="87"/>
    </location>
</feature>
<evidence type="ECO:0000313" key="2">
    <source>
        <dbReference type="EMBL" id="MEQ3346390.1"/>
    </source>
</evidence>
<dbReference type="RefSeq" id="WP_349188287.1">
    <property type="nucleotide sequence ID" value="NZ_JBBNPP010000003.1"/>
</dbReference>
<feature type="transmembrane region" description="Helical" evidence="1">
    <location>
        <begin position="29"/>
        <end position="49"/>
    </location>
</feature>
<accession>A0ABV1IZQ6</accession>
<sequence length="90" mass="10057">MEIILGIIAIFFAIKNIIAWTHGKDPQKYRFLSLAFTSLTIFSFYYMGADFLSKGDIAGALDVVPTISKILFFCTIASIIINGITLFKKK</sequence>